<sequence length="224" mass="24701">MNNEERLYQAIGEVDDELLERMEQAMAEQPTGRADRNRNKGRLLWQAALSSVLIAAALLLIFNDGLFNRDGNVTYTASGPVVDRAIGNEPSSSVVTPGNGQIVYFDSVRHAFETNKDSRTKYFVAIDLFADDTPLNVGSFDTHRELKRLQELGLQVGYAESWTYQGEGGQVDYLYAAGLLTAEQLKNFPASSEYGYAFRFATNADGTPVPAENGVRSESKAKTK</sequence>
<keyword evidence="1" id="KW-0472">Membrane</keyword>
<comment type="caution">
    <text evidence="2">The sequence shown here is derived from an EMBL/GenBank/DDBJ whole genome shotgun (WGS) entry which is preliminary data.</text>
</comment>
<name>A0ABQ2A7F2_9BACL</name>
<reference evidence="3" key="1">
    <citation type="journal article" date="2019" name="Int. J. Syst. Evol. Microbiol.">
        <title>The Global Catalogue of Microorganisms (GCM) 10K type strain sequencing project: providing services to taxonomists for standard genome sequencing and annotation.</title>
        <authorList>
            <consortium name="The Broad Institute Genomics Platform"/>
            <consortium name="The Broad Institute Genome Sequencing Center for Infectious Disease"/>
            <person name="Wu L."/>
            <person name="Ma J."/>
        </authorList>
    </citation>
    <scope>NUCLEOTIDE SEQUENCE [LARGE SCALE GENOMIC DNA]</scope>
    <source>
        <strain evidence="3">CCM 8702</strain>
    </source>
</reference>
<dbReference type="RefSeq" id="WP_172246681.1">
    <property type="nucleotide sequence ID" value="NZ_BMDD01000006.1"/>
</dbReference>
<accession>A0ABQ2A7F2</accession>
<evidence type="ECO:0000313" key="3">
    <source>
        <dbReference type="Proteomes" id="UP000605427"/>
    </source>
</evidence>
<dbReference type="EMBL" id="BMDD01000006">
    <property type="protein sequence ID" value="GGH85890.1"/>
    <property type="molecule type" value="Genomic_DNA"/>
</dbReference>
<evidence type="ECO:0000313" key="2">
    <source>
        <dbReference type="EMBL" id="GGH85890.1"/>
    </source>
</evidence>
<evidence type="ECO:0000256" key="1">
    <source>
        <dbReference type="SAM" id="Phobius"/>
    </source>
</evidence>
<feature type="transmembrane region" description="Helical" evidence="1">
    <location>
        <begin position="43"/>
        <end position="62"/>
    </location>
</feature>
<keyword evidence="1" id="KW-1133">Transmembrane helix</keyword>
<protein>
    <recommendedName>
        <fullName evidence="4">DUF4179 domain-containing protein</fullName>
    </recommendedName>
</protein>
<organism evidence="2 3">
    <name type="scientific">Saccharibacillus endophyticus</name>
    <dbReference type="NCBI Taxonomy" id="2060666"/>
    <lineage>
        <taxon>Bacteria</taxon>
        <taxon>Bacillati</taxon>
        <taxon>Bacillota</taxon>
        <taxon>Bacilli</taxon>
        <taxon>Bacillales</taxon>
        <taxon>Paenibacillaceae</taxon>
        <taxon>Saccharibacillus</taxon>
    </lineage>
</organism>
<keyword evidence="3" id="KW-1185">Reference proteome</keyword>
<gene>
    <name evidence="2" type="ORF">GCM10007362_44380</name>
</gene>
<proteinExistence type="predicted"/>
<keyword evidence="1" id="KW-0812">Transmembrane</keyword>
<evidence type="ECO:0008006" key="4">
    <source>
        <dbReference type="Google" id="ProtNLM"/>
    </source>
</evidence>
<dbReference type="Proteomes" id="UP000605427">
    <property type="component" value="Unassembled WGS sequence"/>
</dbReference>